<dbReference type="EnsemblFungi" id="MAPG_06421T0">
    <property type="protein sequence ID" value="MAPG_06421T0"/>
    <property type="gene ID" value="MAPG_06421"/>
</dbReference>
<gene>
    <name evidence="1" type="ORF">MAPG_06421</name>
</gene>
<reference evidence="2" key="5">
    <citation type="submission" date="2015-06" db="UniProtKB">
        <authorList>
            <consortium name="EnsemblFungi"/>
        </authorList>
    </citation>
    <scope>IDENTIFICATION</scope>
    <source>
        <strain evidence="2">ATCC 64411</strain>
    </source>
</reference>
<dbReference type="Proteomes" id="UP000011715">
    <property type="component" value="Unassembled WGS sequence"/>
</dbReference>
<reference evidence="1" key="1">
    <citation type="submission" date="2010-05" db="EMBL/GenBank/DDBJ databases">
        <title>The Genome Sequence of Magnaporthe poae strain ATCC 64411.</title>
        <authorList>
            <consortium name="The Broad Institute Genome Sequencing Platform"/>
            <consortium name="Broad Institute Genome Sequencing Center for Infectious Disease"/>
            <person name="Ma L.-J."/>
            <person name="Dead R."/>
            <person name="Young S."/>
            <person name="Zeng Q."/>
            <person name="Koehrsen M."/>
            <person name="Alvarado L."/>
            <person name="Berlin A."/>
            <person name="Chapman S.B."/>
            <person name="Chen Z."/>
            <person name="Freedman E."/>
            <person name="Gellesch M."/>
            <person name="Goldberg J."/>
            <person name="Griggs A."/>
            <person name="Gujja S."/>
            <person name="Heilman E.R."/>
            <person name="Heiman D."/>
            <person name="Hepburn T."/>
            <person name="Howarth C."/>
            <person name="Jen D."/>
            <person name="Larson L."/>
            <person name="Mehta T."/>
            <person name="Neiman D."/>
            <person name="Pearson M."/>
            <person name="Roberts A."/>
            <person name="Saif S."/>
            <person name="Shea T."/>
            <person name="Shenoy N."/>
            <person name="Sisk P."/>
            <person name="Stolte C."/>
            <person name="Sykes S."/>
            <person name="Walk T."/>
            <person name="White J."/>
            <person name="Yandava C."/>
            <person name="Haas B."/>
            <person name="Nusbaum C."/>
            <person name="Birren B."/>
        </authorList>
    </citation>
    <scope>NUCLEOTIDE SEQUENCE</scope>
    <source>
        <strain evidence="1">ATCC 64411</strain>
    </source>
</reference>
<organism evidence="2 3">
    <name type="scientific">Magnaporthiopsis poae (strain ATCC 64411 / 73-15)</name>
    <name type="common">Kentucky bluegrass fungus</name>
    <name type="synonym">Magnaporthe poae</name>
    <dbReference type="NCBI Taxonomy" id="644358"/>
    <lineage>
        <taxon>Eukaryota</taxon>
        <taxon>Fungi</taxon>
        <taxon>Dikarya</taxon>
        <taxon>Ascomycota</taxon>
        <taxon>Pezizomycotina</taxon>
        <taxon>Sordariomycetes</taxon>
        <taxon>Sordariomycetidae</taxon>
        <taxon>Magnaporthales</taxon>
        <taxon>Magnaporthaceae</taxon>
        <taxon>Magnaporthiopsis</taxon>
    </lineage>
</organism>
<keyword evidence="3" id="KW-1185">Reference proteome</keyword>
<evidence type="ECO:0000313" key="1">
    <source>
        <dbReference type="EMBL" id="KLU87421.1"/>
    </source>
</evidence>
<evidence type="ECO:0000313" key="2">
    <source>
        <dbReference type="EnsemblFungi" id="MAPG_06421T0"/>
    </source>
</evidence>
<proteinExistence type="predicted"/>
<reference evidence="2" key="4">
    <citation type="journal article" date="2015" name="G3 (Bethesda)">
        <title>Genome sequences of three phytopathogenic species of the Magnaporthaceae family of fungi.</title>
        <authorList>
            <person name="Okagaki L.H."/>
            <person name="Nunes C.C."/>
            <person name="Sailsbery J."/>
            <person name="Clay B."/>
            <person name="Brown D."/>
            <person name="John T."/>
            <person name="Oh Y."/>
            <person name="Young N."/>
            <person name="Fitzgerald M."/>
            <person name="Haas B.J."/>
            <person name="Zeng Q."/>
            <person name="Young S."/>
            <person name="Adiconis X."/>
            <person name="Fan L."/>
            <person name="Levin J.Z."/>
            <person name="Mitchell T.K."/>
            <person name="Okubara P.A."/>
            <person name="Farman M.L."/>
            <person name="Kohn L.M."/>
            <person name="Birren B."/>
            <person name="Ma L.-J."/>
            <person name="Dean R.A."/>
        </authorList>
    </citation>
    <scope>NUCLEOTIDE SEQUENCE</scope>
    <source>
        <strain evidence="2">ATCC 64411 / 73-15</strain>
    </source>
</reference>
<name>A0A0C4E1Z5_MAGP6</name>
<dbReference type="EMBL" id="ADBL01001558">
    <property type="status" value="NOT_ANNOTATED_CDS"/>
    <property type="molecule type" value="Genomic_DNA"/>
</dbReference>
<reference evidence="1" key="3">
    <citation type="submission" date="2011-03" db="EMBL/GenBank/DDBJ databases">
        <title>Annotation of Magnaporthe poae ATCC 64411.</title>
        <authorList>
            <person name="Ma L.-J."/>
            <person name="Dead R."/>
            <person name="Young S.K."/>
            <person name="Zeng Q."/>
            <person name="Gargeya S."/>
            <person name="Fitzgerald M."/>
            <person name="Haas B."/>
            <person name="Abouelleil A."/>
            <person name="Alvarado L."/>
            <person name="Arachchi H.M."/>
            <person name="Berlin A."/>
            <person name="Brown A."/>
            <person name="Chapman S.B."/>
            <person name="Chen Z."/>
            <person name="Dunbar C."/>
            <person name="Freedman E."/>
            <person name="Gearin G."/>
            <person name="Gellesch M."/>
            <person name="Goldberg J."/>
            <person name="Griggs A."/>
            <person name="Gujja S."/>
            <person name="Heiman D."/>
            <person name="Howarth C."/>
            <person name="Larson L."/>
            <person name="Lui A."/>
            <person name="MacDonald P.J.P."/>
            <person name="Mehta T."/>
            <person name="Montmayeur A."/>
            <person name="Murphy C."/>
            <person name="Neiman D."/>
            <person name="Pearson M."/>
            <person name="Priest M."/>
            <person name="Roberts A."/>
            <person name="Saif S."/>
            <person name="Shea T."/>
            <person name="Shenoy N."/>
            <person name="Sisk P."/>
            <person name="Stolte C."/>
            <person name="Sykes S."/>
            <person name="Yandava C."/>
            <person name="Wortman J."/>
            <person name="Nusbaum C."/>
            <person name="Birren B."/>
        </authorList>
    </citation>
    <scope>NUCLEOTIDE SEQUENCE</scope>
    <source>
        <strain evidence="1">ATCC 64411</strain>
    </source>
</reference>
<sequence length="105" mass="11286">MSVWGPVASGFGGASACMQSIRGYSTPAPKPSRLCQNHSRMQGTVLVSPVPTVLAARPCRSRRAQDDYIVNEIIGGVVETTSAKPEDLDKMAQSLKYGTNFAEKR</sequence>
<evidence type="ECO:0000313" key="3">
    <source>
        <dbReference type="Proteomes" id="UP000011715"/>
    </source>
</evidence>
<protein>
    <submittedName>
        <fullName evidence="1 2">Uncharacterized protein</fullName>
    </submittedName>
</protein>
<dbReference type="EMBL" id="GL876970">
    <property type="protein sequence ID" value="KLU87421.1"/>
    <property type="molecule type" value="Genomic_DNA"/>
</dbReference>
<dbReference type="VEuPathDB" id="FungiDB:MAPG_06421"/>
<accession>A0A0C4E1Z5</accession>
<dbReference type="AlphaFoldDB" id="A0A0C4E1Z5"/>
<reference evidence="3" key="2">
    <citation type="submission" date="2010-05" db="EMBL/GenBank/DDBJ databases">
        <title>The genome sequence of Magnaporthe poae strain ATCC 64411.</title>
        <authorList>
            <person name="Ma L.-J."/>
            <person name="Dead R."/>
            <person name="Young S."/>
            <person name="Zeng Q."/>
            <person name="Koehrsen M."/>
            <person name="Alvarado L."/>
            <person name="Berlin A."/>
            <person name="Chapman S.B."/>
            <person name="Chen Z."/>
            <person name="Freedman E."/>
            <person name="Gellesch M."/>
            <person name="Goldberg J."/>
            <person name="Griggs A."/>
            <person name="Gujja S."/>
            <person name="Heilman E.R."/>
            <person name="Heiman D."/>
            <person name="Hepburn T."/>
            <person name="Howarth C."/>
            <person name="Jen D."/>
            <person name="Larson L."/>
            <person name="Mehta T."/>
            <person name="Neiman D."/>
            <person name="Pearson M."/>
            <person name="Roberts A."/>
            <person name="Saif S."/>
            <person name="Shea T."/>
            <person name="Shenoy N."/>
            <person name="Sisk P."/>
            <person name="Stolte C."/>
            <person name="Sykes S."/>
            <person name="Walk T."/>
            <person name="White J."/>
            <person name="Yandava C."/>
            <person name="Haas B."/>
            <person name="Nusbaum C."/>
            <person name="Birren B."/>
        </authorList>
    </citation>
    <scope>NUCLEOTIDE SEQUENCE [LARGE SCALE GENOMIC DNA]</scope>
    <source>
        <strain evidence="3">ATCC 64411 / 73-15</strain>
    </source>
</reference>